<protein>
    <recommendedName>
        <fullName evidence="9">DNA topoisomerase</fullName>
        <ecNumber evidence="9">5.6.2.1</ecNumber>
    </recommendedName>
</protein>
<feature type="region of interest" description="Disordered" evidence="10">
    <location>
        <begin position="318"/>
        <end position="395"/>
    </location>
</feature>
<evidence type="ECO:0000256" key="2">
    <source>
        <dbReference type="ARBA" id="ARBA00022723"/>
    </source>
</evidence>
<dbReference type="Gene3D" id="1.10.290.10">
    <property type="entry name" value="Topoisomerase I, domain 4"/>
    <property type="match status" value="1"/>
</dbReference>
<comment type="function">
    <text evidence="9">Introduces a single-strand break via transesterification at a target site in duplex DNA. Releases the supercoiling and torsional tension of DNA introduced during the DNA replication and transcription by transiently cleaving and rejoining one strand of the DNA duplex. The scissile phosphodiester is attacked by the catalytic tyrosine of the enzyme, resulting in the formation of a DNA-(5'-phosphotyrosyl)-enzyme intermediate and the expulsion of a 3'-OH DNA strand.</text>
</comment>
<keyword evidence="7 9" id="KW-0413">Isomerase</keyword>
<dbReference type="GO" id="GO:0003677">
    <property type="term" value="F:DNA binding"/>
    <property type="evidence" value="ECO:0007669"/>
    <property type="project" value="UniProtKB-KW"/>
</dbReference>
<dbReference type="FunFam" id="1.10.290.10:FF:000001">
    <property type="entry name" value="DNA topoisomerase"/>
    <property type="match status" value="1"/>
</dbReference>
<accession>A0A0L0RVX5</accession>
<dbReference type="InterPro" id="IPR013826">
    <property type="entry name" value="Topo_IA_cen_sub3"/>
</dbReference>
<feature type="region of interest" description="Disordered" evidence="10">
    <location>
        <begin position="441"/>
        <end position="490"/>
    </location>
</feature>
<dbReference type="AlphaFoldDB" id="A0A0L0RVX5"/>
<sequence>MTTVEMQKLGVRYLRMPSGQVMNIAERLDQQGVVSYPRTESNEFEAAVDLRPLVEMQAAHPEWGGYVASLLNPPPADEVPAGRRPNTFERPRKGGKNDKAHPPIHPTRQVSNLIGDEKRVYELITRRFLAACSRDAVGAEATVSIFLSSESFSASGLTVYERNYLDVYPYDRWTMHELPPFQMHEEFIPRVCEMKEGQTSPLSLLTEADLIAHMDANRIGTDAKIHEHIKKILERKYVVKQPAAAAAQGGGPAAMNAGNAGRSGGGNHVLFPTTLRIALVEAFDALATQSLAKPHLRAAMEADLVAISNGAKNKAQVVDQARCQVPERLPARGRARGGPRPPPPPANRPYQPPPPPNSNYPPPNNHYPLPRGGGGGGGYPARPAHGRHSHLRPGPGCGLVAVVKAVGKDGPDKSRSFYTRTKVSQADQCRFFEWADDLANGVAAGGRRGGRGRGSARGGRGGGRGSRGGGRGARKRPRTRGGRVNKRGGG</sequence>
<dbReference type="InterPro" id="IPR013497">
    <property type="entry name" value="Topo_IA_cen"/>
</dbReference>
<feature type="compositionally biased region" description="Basic residues" evidence="10">
    <location>
        <begin position="472"/>
        <end position="490"/>
    </location>
</feature>
<evidence type="ECO:0000259" key="11">
    <source>
        <dbReference type="PROSITE" id="PS51999"/>
    </source>
</evidence>
<dbReference type="VEuPathDB" id="FungiDB:AMAG_00289"/>
<feature type="compositionally biased region" description="Gly residues" evidence="10">
    <location>
        <begin position="443"/>
        <end position="471"/>
    </location>
</feature>
<dbReference type="STRING" id="578462.A0A0L0RVX5"/>
<gene>
    <name evidence="13" type="ORF">AMAG_00289</name>
</gene>
<feature type="compositionally biased region" description="Pro residues" evidence="10">
    <location>
        <begin position="339"/>
        <end position="365"/>
    </location>
</feature>
<dbReference type="Pfam" id="PF01131">
    <property type="entry name" value="Topoisom_bac"/>
    <property type="match status" value="1"/>
</dbReference>
<dbReference type="GO" id="GO:0006281">
    <property type="term" value="P:DNA repair"/>
    <property type="evidence" value="ECO:0007669"/>
    <property type="project" value="TreeGrafter"/>
</dbReference>
<evidence type="ECO:0000313" key="14">
    <source>
        <dbReference type="Proteomes" id="UP000054350"/>
    </source>
</evidence>
<dbReference type="GO" id="GO:0003917">
    <property type="term" value="F:DNA topoisomerase type I (single strand cut, ATP-independent) activity"/>
    <property type="evidence" value="ECO:0007669"/>
    <property type="project" value="UniProtKB-EC"/>
</dbReference>
<feature type="compositionally biased region" description="Basic and acidic residues" evidence="10">
    <location>
        <begin position="86"/>
        <end position="101"/>
    </location>
</feature>
<evidence type="ECO:0000313" key="13">
    <source>
        <dbReference type="EMBL" id="KNE54304.1"/>
    </source>
</evidence>
<dbReference type="OMA" id="WADDLAN"/>
<keyword evidence="2" id="KW-0479">Metal-binding</keyword>
<keyword evidence="6 9" id="KW-0238">DNA-binding</keyword>
<dbReference type="InterPro" id="IPR000380">
    <property type="entry name" value="Topo_IA"/>
</dbReference>
<name>A0A0L0RVX5_ALLM3</name>
<dbReference type="GO" id="GO:0006310">
    <property type="term" value="P:DNA recombination"/>
    <property type="evidence" value="ECO:0007669"/>
    <property type="project" value="TreeGrafter"/>
</dbReference>
<dbReference type="SMART" id="SM00437">
    <property type="entry name" value="TOP1Ac"/>
    <property type="match status" value="1"/>
</dbReference>
<evidence type="ECO:0000256" key="4">
    <source>
        <dbReference type="ARBA" id="ARBA00022833"/>
    </source>
</evidence>
<reference evidence="14" key="2">
    <citation type="submission" date="2009-11" db="EMBL/GenBank/DDBJ databases">
        <title>The Genome Sequence of Allomyces macrogynus strain ATCC 38327.</title>
        <authorList>
            <consortium name="The Broad Institute Genome Sequencing Platform"/>
            <person name="Russ C."/>
            <person name="Cuomo C."/>
            <person name="Shea T."/>
            <person name="Young S.K."/>
            <person name="Zeng Q."/>
            <person name="Koehrsen M."/>
            <person name="Haas B."/>
            <person name="Borodovsky M."/>
            <person name="Guigo R."/>
            <person name="Alvarado L."/>
            <person name="Berlin A."/>
            <person name="Borenstein D."/>
            <person name="Chen Z."/>
            <person name="Engels R."/>
            <person name="Freedman E."/>
            <person name="Gellesch M."/>
            <person name="Goldberg J."/>
            <person name="Griggs A."/>
            <person name="Gujja S."/>
            <person name="Heiman D."/>
            <person name="Hepburn T."/>
            <person name="Howarth C."/>
            <person name="Jen D."/>
            <person name="Larson L."/>
            <person name="Lewis B."/>
            <person name="Mehta T."/>
            <person name="Park D."/>
            <person name="Pearson M."/>
            <person name="Roberts A."/>
            <person name="Saif S."/>
            <person name="Shenoy N."/>
            <person name="Sisk P."/>
            <person name="Stolte C."/>
            <person name="Sykes S."/>
            <person name="Walk T."/>
            <person name="White J."/>
            <person name="Yandava C."/>
            <person name="Burger G."/>
            <person name="Gray M.W."/>
            <person name="Holland P.W.H."/>
            <person name="King N."/>
            <person name="Lang F.B.F."/>
            <person name="Roger A.J."/>
            <person name="Ruiz-Trillo I."/>
            <person name="Lander E."/>
            <person name="Nusbaum C."/>
        </authorList>
    </citation>
    <scope>NUCLEOTIDE SEQUENCE [LARGE SCALE GENOMIC DNA]</scope>
    <source>
        <strain evidence="14">ATCC 38327</strain>
    </source>
</reference>
<keyword evidence="5 9" id="KW-0799">Topoisomerase</keyword>
<dbReference type="EMBL" id="GG745328">
    <property type="protein sequence ID" value="KNE54304.1"/>
    <property type="molecule type" value="Genomic_DNA"/>
</dbReference>
<dbReference type="eggNOG" id="KOG1956">
    <property type="taxonomic scope" value="Eukaryota"/>
</dbReference>
<dbReference type="GO" id="GO:0005634">
    <property type="term" value="C:nucleus"/>
    <property type="evidence" value="ECO:0007669"/>
    <property type="project" value="TreeGrafter"/>
</dbReference>
<evidence type="ECO:0000256" key="9">
    <source>
        <dbReference type="RuleBase" id="RU362092"/>
    </source>
</evidence>
<dbReference type="PANTHER" id="PTHR11390">
    <property type="entry name" value="PROKARYOTIC DNA TOPOISOMERASE"/>
    <property type="match status" value="1"/>
</dbReference>
<evidence type="ECO:0000256" key="6">
    <source>
        <dbReference type="ARBA" id="ARBA00023125"/>
    </source>
</evidence>
<keyword evidence="3 8" id="KW-0863">Zinc-finger</keyword>
<evidence type="ECO:0000256" key="7">
    <source>
        <dbReference type="ARBA" id="ARBA00023235"/>
    </source>
</evidence>
<evidence type="ECO:0000256" key="8">
    <source>
        <dbReference type="PROSITE-ProRule" id="PRU01343"/>
    </source>
</evidence>
<feature type="region of interest" description="Disordered" evidence="10">
    <location>
        <begin position="75"/>
        <end position="109"/>
    </location>
</feature>
<dbReference type="SUPFAM" id="SSF56712">
    <property type="entry name" value="Prokaryotic type I DNA topoisomerase"/>
    <property type="match status" value="1"/>
</dbReference>
<dbReference type="GO" id="GO:0006265">
    <property type="term" value="P:DNA topological change"/>
    <property type="evidence" value="ECO:0007669"/>
    <property type="project" value="InterPro"/>
</dbReference>
<dbReference type="PROSITE" id="PS52039">
    <property type="entry name" value="TOPO_IA_2"/>
    <property type="match status" value="1"/>
</dbReference>
<dbReference type="PROSITE" id="PS51999">
    <property type="entry name" value="ZF_GRF"/>
    <property type="match status" value="1"/>
</dbReference>
<evidence type="ECO:0000259" key="12">
    <source>
        <dbReference type="PROSITE" id="PS52039"/>
    </source>
</evidence>
<dbReference type="Proteomes" id="UP000054350">
    <property type="component" value="Unassembled WGS sequence"/>
</dbReference>
<organism evidence="13 14">
    <name type="scientific">Allomyces macrogynus (strain ATCC 38327)</name>
    <name type="common">Allomyces javanicus var. macrogynus</name>
    <dbReference type="NCBI Taxonomy" id="578462"/>
    <lineage>
        <taxon>Eukaryota</taxon>
        <taxon>Fungi</taxon>
        <taxon>Fungi incertae sedis</taxon>
        <taxon>Blastocladiomycota</taxon>
        <taxon>Blastocladiomycetes</taxon>
        <taxon>Blastocladiales</taxon>
        <taxon>Blastocladiaceae</taxon>
        <taxon>Allomyces</taxon>
    </lineage>
</organism>
<dbReference type="InterPro" id="IPR003602">
    <property type="entry name" value="Topo_IA_DNA-bd_dom"/>
</dbReference>
<dbReference type="OrthoDB" id="430051at2759"/>
<comment type="similarity">
    <text evidence="1 9">Belongs to the type IA topoisomerase family.</text>
</comment>
<evidence type="ECO:0000256" key="1">
    <source>
        <dbReference type="ARBA" id="ARBA00009446"/>
    </source>
</evidence>
<dbReference type="Pfam" id="PF06839">
    <property type="entry name" value="Zn_ribbon_GRF"/>
    <property type="match status" value="1"/>
</dbReference>
<comment type="catalytic activity">
    <reaction evidence="9">
        <text>ATP-independent breakage of single-stranded DNA, followed by passage and rejoining.</text>
        <dbReference type="EC" id="5.6.2.1"/>
    </reaction>
</comment>
<evidence type="ECO:0000256" key="5">
    <source>
        <dbReference type="ARBA" id="ARBA00023029"/>
    </source>
</evidence>
<proteinExistence type="inferred from homology"/>
<reference evidence="13 14" key="1">
    <citation type="submission" date="2009-11" db="EMBL/GenBank/DDBJ databases">
        <title>Annotation of Allomyces macrogynus ATCC 38327.</title>
        <authorList>
            <consortium name="The Broad Institute Genome Sequencing Platform"/>
            <person name="Russ C."/>
            <person name="Cuomo C."/>
            <person name="Burger G."/>
            <person name="Gray M.W."/>
            <person name="Holland P.W.H."/>
            <person name="King N."/>
            <person name="Lang F.B.F."/>
            <person name="Roger A.J."/>
            <person name="Ruiz-Trillo I."/>
            <person name="Young S.K."/>
            <person name="Zeng Q."/>
            <person name="Gargeya S."/>
            <person name="Fitzgerald M."/>
            <person name="Haas B."/>
            <person name="Abouelleil A."/>
            <person name="Alvarado L."/>
            <person name="Arachchi H.M."/>
            <person name="Berlin A."/>
            <person name="Chapman S.B."/>
            <person name="Gearin G."/>
            <person name="Goldberg J."/>
            <person name="Griggs A."/>
            <person name="Gujja S."/>
            <person name="Hansen M."/>
            <person name="Heiman D."/>
            <person name="Howarth C."/>
            <person name="Larimer J."/>
            <person name="Lui A."/>
            <person name="MacDonald P.J.P."/>
            <person name="McCowen C."/>
            <person name="Montmayeur A."/>
            <person name="Murphy C."/>
            <person name="Neiman D."/>
            <person name="Pearson M."/>
            <person name="Priest M."/>
            <person name="Roberts A."/>
            <person name="Saif S."/>
            <person name="Shea T."/>
            <person name="Sisk P."/>
            <person name="Stolte C."/>
            <person name="Sykes S."/>
            <person name="Wortman J."/>
            <person name="Nusbaum C."/>
            <person name="Birren B."/>
        </authorList>
    </citation>
    <scope>NUCLEOTIDE SEQUENCE [LARGE SCALE GENOMIC DNA]</scope>
    <source>
        <strain evidence="13 14">ATCC 38327</strain>
    </source>
</reference>
<keyword evidence="4" id="KW-0862">Zinc</keyword>
<evidence type="ECO:0000256" key="10">
    <source>
        <dbReference type="SAM" id="MobiDB-lite"/>
    </source>
</evidence>
<keyword evidence="14" id="KW-1185">Reference proteome</keyword>
<dbReference type="InterPro" id="IPR013824">
    <property type="entry name" value="Topo_IA_cen_sub1"/>
</dbReference>
<dbReference type="InterPro" id="IPR010666">
    <property type="entry name" value="Znf_GRF"/>
</dbReference>
<dbReference type="PANTHER" id="PTHR11390:SF21">
    <property type="entry name" value="DNA TOPOISOMERASE 3-ALPHA"/>
    <property type="match status" value="1"/>
</dbReference>
<dbReference type="Gene3D" id="1.10.460.10">
    <property type="entry name" value="Topoisomerase I, domain 2"/>
    <property type="match status" value="1"/>
</dbReference>
<dbReference type="GO" id="GO:0008270">
    <property type="term" value="F:zinc ion binding"/>
    <property type="evidence" value="ECO:0007669"/>
    <property type="project" value="UniProtKB-KW"/>
</dbReference>
<dbReference type="InterPro" id="IPR023405">
    <property type="entry name" value="Topo_IA_core_domain"/>
</dbReference>
<dbReference type="EC" id="5.6.2.1" evidence="9"/>
<feature type="domain" description="GRF-type" evidence="11">
    <location>
        <begin position="395"/>
        <end position="438"/>
    </location>
</feature>
<dbReference type="GO" id="GO:0031422">
    <property type="term" value="C:RecQ family helicase-topoisomerase III complex"/>
    <property type="evidence" value="ECO:0007669"/>
    <property type="project" value="TreeGrafter"/>
</dbReference>
<feature type="domain" description="Topo IA-type catalytic" evidence="12">
    <location>
        <begin position="1"/>
        <end position="329"/>
    </location>
</feature>
<evidence type="ECO:0000256" key="3">
    <source>
        <dbReference type="ARBA" id="ARBA00022771"/>
    </source>
</evidence>